<gene>
    <name evidence="2" type="ORF">LWI29_015117</name>
    <name evidence="3" type="ORF">LWI29_034255</name>
</gene>
<dbReference type="AlphaFoldDB" id="A0AA39SJR5"/>
<dbReference type="EMBL" id="JAUESC010000381">
    <property type="protein sequence ID" value="KAK0591000.1"/>
    <property type="molecule type" value="Genomic_DNA"/>
</dbReference>
<sequence length="156" mass="17455">MHGMLHNAFGVLDDGGGEFDGVDLSGGDHDNSGGGEKNVNSGNREILNDDAETFYNLLKDAEQELYPGYRVETYWHVIVFTKPRDLYDMNEVANIKDLLMENELDNTTNLQQFMDNEDDVIDNVPGIMLNSPMNIIDVGAENNIDSDDEDGDEYDN</sequence>
<name>A0AA39SJR5_ACESA</name>
<dbReference type="Proteomes" id="UP001168877">
    <property type="component" value="Unassembled WGS sequence"/>
</dbReference>
<keyword evidence="4" id="KW-1185">Reference proteome</keyword>
<reference evidence="3" key="1">
    <citation type="journal article" date="2022" name="Plant J.">
        <title>Strategies of tolerance reflected in two North American maple genomes.</title>
        <authorList>
            <person name="McEvoy S.L."/>
            <person name="Sezen U.U."/>
            <person name="Trouern-Trend A."/>
            <person name="McMahon S.M."/>
            <person name="Schaberg P.G."/>
            <person name="Yang J."/>
            <person name="Wegrzyn J.L."/>
            <person name="Swenson N.G."/>
        </authorList>
    </citation>
    <scope>NUCLEOTIDE SEQUENCE</scope>
    <source>
        <strain evidence="3">NS2018</strain>
    </source>
</reference>
<reference evidence="3" key="2">
    <citation type="submission" date="2023-06" db="EMBL/GenBank/DDBJ databases">
        <authorList>
            <person name="Swenson N.G."/>
            <person name="Wegrzyn J.L."/>
            <person name="Mcevoy S.L."/>
        </authorList>
    </citation>
    <scope>NUCLEOTIDE SEQUENCE</scope>
    <source>
        <strain evidence="3">NS2018</strain>
        <tissue evidence="3">Leaf</tissue>
    </source>
</reference>
<organism evidence="3 4">
    <name type="scientific">Acer saccharum</name>
    <name type="common">Sugar maple</name>
    <dbReference type="NCBI Taxonomy" id="4024"/>
    <lineage>
        <taxon>Eukaryota</taxon>
        <taxon>Viridiplantae</taxon>
        <taxon>Streptophyta</taxon>
        <taxon>Embryophyta</taxon>
        <taxon>Tracheophyta</taxon>
        <taxon>Spermatophyta</taxon>
        <taxon>Magnoliopsida</taxon>
        <taxon>eudicotyledons</taxon>
        <taxon>Gunneridae</taxon>
        <taxon>Pentapetalae</taxon>
        <taxon>rosids</taxon>
        <taxon>malvids</taxon>
        <taxon>Sapindales</taxon>
        <taxon>Sapindaceae</taxon>
        <taxon>Hippocastanoideae</taxon>
        <taxon>Acereae</taxon>
        <taxon>Acer</taxon>
    </lineage>
</organism>
<proteinExistence type="predicted"/>
<feature type="region of interest" description="Disordered" evidence="1">
    <location>
        <begin position="20"/>
        <end position="43"/>
    </location>
</feature>
<evidence type="ECO:0000313" key="2">
    <source>
        <dbReference type="EMBL" id="KAK0589498.1"/>
    </source>
</evidence>
<dbReference type="EMBL" id="JAUESC010000381">
    <property type="protein sequence ID" value="KAK0589498.1"/>
    <property type="molecule type" value="Genomic_DNA"/>
</dbReference>
<accession>A0AA39SJR5</accession>
<evidence type="ECO:0000313" key="4">
    <source>
        <dbReference type="Proteomes" id="UP001168877"/>
    </source>
</evidence>
<evidence type="ECO:0000313" key="3">
    <source>
        <dbReference type="EMBL" id="KAK0591000.1"/>
    </source>
</evidence>
<comment type="caution">
    <text evidence="3">The sequence shown here is derived from an EMBL/GenBank/DDBJ whole genome shotgun (WGS) entry which is preliminary data.</text>
</comment>
<protein>
    <submittedName>
        <fullName evidence="3">Uncharacterized protein</fullName>
    </submittedName>
</protein>
<evidence type="ECO:0000256" key="1">
    <source>
        <dbReference type="SAM" id="MobiDB-lite"/>
    </source>
</evidence>